<evidence type="ECO:0000256" key="7">
    <source>
        <dbReference type="HAMAP-Rule" id="MF_00412"/>
    </source>
</evidence>
<evidence type="ECO:0000256" key="4">
    <source>
        <dbReference type="ARBA" id="ARBA00022857"/>
    </source>
</evidence>
<evidence type="ECO:0000313" key="10">
    <source>
        <dbReference type="Proteomes" id="UP000600865"/>
    </source>
</evidence>
<dbReference type="InterPro" id="IPR016163">
    <property type="entry name" value="Ald_DH_C"/>
</dbReference>
<organism evidence="9 10">
    <name type="scientific">Litorimonas cladophorae</name>
    <dbReference type="NCBI Taxonomy" id="1220491"/>
    <lineage>
        <taxon>Bacteria</taxon>
        <taxon>Pseudomonadati</taxon>
        <taxon>Pseudomonadota</taxon>
        <taxon>Alphaproteobacteria</taxon>
        <taxon>Maricaulales</taxon>
        <taxon>Robiginitomaculaceae</taxon>
    </lineage>
</organism>
<dbReference type="Pfam" id="PF00171">
    <property type="entry name" value="Aldedh"/>
    <property type="match status" value="1"/>
</dbReference>
<evidence type="ECO:0000256" key="5">
    <source>
        <dbReference type="ARBA" id="ARBA00023002"/>
    </source>
</evidence>
<comment type="caution">
    <text evidence="9">The sequence shown here is derived from an EMBL/GenBank/DDBJ whole genome shotgun (WGS) entry which is preliminary data.</text>
</comment>
<dbReference type="InterPro" id="IPR012134">
    <property type="entry name" value="Glu-5-SA_DH"/>
</dbReference>
<dbReference type="PANTHER" id="PTHR11063">
    <property type="entry name" value="GLUTAMATE SEMIALDEHYDE DEHYDROGENASE"/>
    <property type="match status" value="1"/>
</dbReference>
<reference evidence="9 10" key="1">
    <citation type="journal article" date="2014" name="Int. J. Syst. Evol. Microbiol.">
        <title>Complete genome sequence of Corynebacterium casei LMG S-19264T (=DSM 44701T), isolated from a smear-ripened cheese.</title>
        <authorList>
            <consortium name="US DOE Joint Genome Institute (JGI-PGF)"/>
            <person name="Walter F."/>
            <person name="Albersmeier A."/>
            <person name="Kalinowski J."/>
            <person name="Ruckert C."/>
        </authorList>
    </citation>
    <scope>NUCLEOTIDE SEQUENCE [LARGE SCALE GENOMIC DNA]</scope>
    <source>
        <strain evidence="9 10">KCTC 23968</strain>
    </source>
</reference>
<dbReference type="EMBL" id="BMYV01000001">
    <property type="protein sequence ID" value="GGX61236.1"/>
    <property type="molecule type" value="Genomic_DNA"/>
</dbReference>
<dbReference type="InterPro" id="IPR015590">
    <property type="entry name" value="Aldehyde_DH_dom"/>
</dbReference>
<comment type="catalytic activity">
    <reaction evidence="6 7">
        <text>L-glutamate 5-semialdehyde + phosphate + NADP(+) = L-glutamyl 5-phosphate + NADPH + H(+)</text>
        <dbReference type="Rhea" id="RHEA:19541"/>
        <dbReference type="ChEBI" id="CHEBI:15378"/>
        <dbReference type="ChEBI" id="CHEBI:43474"/>
        <dbReference type="ChEBI" id="CHEBI:57783"/>
        <dbReference type="ChEBI" id="CHEBI:58066"/>
        <dbReference type="ChEBI" id="CHEBI:58274"/>
        <dbReference type="ChEBI" id="CHEBI:58349"/>
        <dbReference type="EC" id="1.2.1.41"/>
    </reaction>
</comment>
<comment type="function">
    <text evidence="7">Catalyzes the NADPH-dependent reduction of L-glutamate 5-phosphate into L-glutamate 5-semialdehyde and phosphate. The product spontaneously undergoes cyclization to form 1-pyrroline-5-carboxylate.</text>
</comment>
<evidence type="ECO:0000256" key="3">
    <source>
        <dbReference type="ARBA" id="ARBA00022650"/>
    </source>
</evidence>
<keyword evidence="2 7" id="KW-0028">Amino-acid biosynthesis</keyword>
<feature type="domain" description="Aldehyde dehydrogenase" evidence="8">
    <location>
        <begin position="6"/>
        <end position="283"/>
    </location>
</feature>
<dbReference type="GO" id="GO:0050661">
    <property type="term" value="F:NADP binding"/>
    <property type="evidence" value="ECO:0007669"/>
    <property type="project" value="InterPro"/>
</dbReference>
<dbReference type="RefSeq" id="WP_233349816.1">
    <property type="nucleotide sequence ID" value="NZ_BMYV01000001.1"/>
</dbReference>
<protein>
    <recommendedName>
        <fullName evidence="7">Gamma-glutamyl phosphate reductase</fullName>
        <shortName evidence="7">GPR</shortName>
        <ecNumber evidence="7">1.2.1.41</ecNumber>
    </recommendedName>
    <alternativeName>
        <fullName evidence="7">Glutamate-5-semialdehyde dehydrogenase</fullName>
    </alternativeName>
    <alternativeName>
        <fullName evidence="7">Glutamyl-gamma-semialdehyde dehydrogenase</fullName>
        <shortName evidence="7">GSA dehydrogenase</shortName>
    </alternativeName>
</protein>
<dbReference type="NCBIfam" id="TIGR00407">
    <property type="entry name" value="proA"/>
    <property type="match status" value="1"/>
</dbReference>
<dbReference type="Proteomes" id="UP000600865">
    <property type="component" value="Unassembled WGS sequence"/>
</dbReference>
<keyword evidence="7" id="KW-0963">Cytoplasm</keyword>
<dbReference type="SUPFAM" id="SSF53720">
    <property type="entry name" value="ALDH-like"/>
    <property type="match status" value="1"/>
</dbReference>
<proteinExistence type="inferred from homology"/>
<dbReference type="AlphaFoldDB" id="A0A918KF73"/>
<gene>
    <name evidence="7 9" type="primary">proA</name>
    <name evidence="9" type="ORF">GCM10011309_08940</name>
</gene>
<evidence type="ECO:0000256" key="2">
    <source>
        <dbReference type="ARBA" id="ARBA00022605"/>
    </source>
</evidence>
<evidence type="ECO:0000259" key="8">
    <source>
        <dbReference type="Pfam" id="PF00171"/>
    </source>
</evidence>
<evidence type="ECO:0000256" key="6">
    <source>
        <dbReference type="ARBA" id="ARBA00049024"/>
    </source>
</evidence>
<evidence type="ECO:0000256" key="1">
    <source>
        <dbReference type="ARBA" id="ARBA00004985"/>
    </source>
</evidence>
<dbReference type="EC" id="1.2.1.41" evidence="7"/>
<keyword evidence="5 7" id="KW-0560">Oxidoreductase</keyword>
<dbReference type="InterPro" id="IPR016162">
    <property type="entry name" value="Ald_DH_N"/>
</dbReference>
<comment type="similarity">
    <text evidence="7">Belongs to the gamma-glutamyl phosphate reductase family.</text>
</comment>
<comment type="pathway">
    <text evidence="1 7">Amino-acid biosynthesis; L-proline biosynthesis; L-glutamate 5-semialdehyde from L-glutamate: step 2/2.</text>
</comment>
<accession>A0A918KF73</accession>
<dbReference type="GO" id="GO:0005737">
    <property type="term" value="C:cytoplasm"/>
    <property type="evidence" value="ECO:0007669"/>
    <property type="project" value="UniProtKB-SubCell"/>
</dbReference>
<dbReference type="GO" id="GO:0004350">
    <property type="term" value="F:glutamate-5-semialdehyde dehydrogenase activity"/>
    <property type="evidence" value="ECO:0007669"/>
    <property type="project" value="UniProtKB-UniRule"/>
</dbReference>
<dbReference type="HAMAP" id="MF_00412">
    <property type="entry name" value="ProA"/>
    <property type="match status" value="1"/>
</dbReference>
<dbReference type="InterPro" id="IPR016161">
    <property type="entry name" value="Ald_DH/histidinol_DH"/>
</dbReference>
<dbReference type="PIRSF" id="PIRSF000151">
    <property type="entry name" value="GPR"/>
    <property type="match status" value="1"/>
</dbReference>
<dbReference type="Gene3D" id="3.40.605.10">
    <property type="entry name" value="Aldehyde Dehydrogenase, Chain A, domain 1"/>
    <property type="match status" value="1"/>
</dbReference>
<keyword evidence="10" id="KW-1185">Reference proteome</keyword>
<comment type="subcellular location">
    <subcellularLocation>
        <location evidence="7">Cytoplasm</location>
    </subcellularLocation>
</comment>
<dbReference type="Gene3D" id="3.40.309.10">
    <property type="entry name" value="Aldehyde Dehydrogenase, Chain A, domain 2"/>
    <property type="match status" value="1"/>
</dbReference>
<dbReference type="PROSITE" id="PS01223">
    <property type="entry name" value="PROA"/>
    <property type="match status" value="1"/>
</dbReference>
<dbReference type="InterPro" id="IPR000965">
    <property type="entry name" value="GPR_dom"/>
</dbReference>
<keyword evidence="4 7" id="KW-0521">NADP</keyword>
<sequence length="419" mass="43837">MTTLETDMNALGHAAKAASATLRLASGEKRNAALRAMAKQIRQSEATILEANATDMTAAADKGLSAAMLDRLKLDSARVAGIADGLDAIAALPDPVGAVEREWTQPNGLNFSQVRVPIGVIGMIYESRPNVTADAGGLCVKSGNACVLRGGSESLRSNQAIHAALQAGLKEAGLPDASISLVKTTDRAAVGDMLRGLDGTIDIIIPRGGKGLVARVQEDARVPVLAHLEGLNHSYVHADADLSKAVQVIENAKLRRTGVCGSTETILIDDAIAEKFLPALEAQIGSRCELRGDGRARLVLTKISAATETDFATEHLAPILNVAIVDGMQSALAHIEKYGSGHTDAILTENENAAKIFLDSVDSAIVLHNASTQYADGGEFGFGAEIGIATGRLHARGPVGAQHLTTYKYQVRGTGHIRP</sequence>
<dbReference type="PANTHER" id="PTHR11063:SF8">
    <property type="entry name" value="DELTA-1-PYRROLINE-5-CARBOXYLATE SYNTHASE"/>
    <property type="match status" value="1"/>
</dbReference>
<evidence type="ECO:0000313" key="9">
    <source>
        <dbReference type="EMBL" id="GGX61236.1"/>
    </source>
</evidence>
<name>A0A918KF73_9PROT</name>
<dbReference type="NCBIfam" id="NF001221">
    <property type="entry name" value="PRK00197.1"/>
    <property type="match status" value="1"/>
</dbReference>
<dbReference type="CDD" id="cd07079">
    <property type="entry name" value="ALDH_F18-19_ProA-GPR"/>
    <property type="match status" value="1"/>
</dbReference>
<dbReference type="InterPro" id="IPR020593">
    <property type="entry name" value="G-glutamylP_reductase_CS"/>
</dbReference>
<keyword evidence="3 7" id="KW-0641">Proline biosynthesis</keyword>
<dbReference type="GO" id="GO:0055129">
    <property type="term" value="P:L-proline biosynthetic process"/>
    <property type="evidence" value="ECO:0007669"/>
    <property type="project" value="UniProtKB-UniRule"/>
</dbReference>